<dbReference type="InterPro" id="IPR002528">
    <property type="entry name" value="MATE_fam"/>
</dbReference>
<gene>
    <name evidence="14" type="ORF">GNE07_29385</name>
</gene>
<evidence type="ECO:0000256" key="13">
    <source>
        <dbReference type="SAM" id="Phobius"/>
    </source>
</evidence>
<dbReference type="NCBIfam" id="TIGR00797">
    <property type="entry name" value="matE"/>
    <property type="match status" value="1"/>
</dbReference>
<dbReference type="GO" id="GO:0005886">
    <property type="term" value="C:plasma membrane"/>
    <property type="evidence" value="ECO:0007669"/>
    <property type="project" value="UniProtKB-SubCell"/>
</dbReference>
<evidence type="ECO:0000256" key="3">
    <source>
        <dbReference type="ARBA" id="ARBA00010199"/>
    </source>
</evidence>
<evidence type="ECO:0000256" key="8">
    <source>
        <dbReference type="ARBA" id="ARBA00022692"/>
    </source>
</evidence>
<keyword evidence="6" id="KW-0050">Antiport</keyword>
<evidence type="ECO:0000256" key="10">
    <source>
        <dbReference type="ARBA" id="ARBA00023065"/>
    </source>
</evidence>
<name>A0AAW9WPZ1_9FIRM</name>
<dbReference type="GO" id="GO:0015297">
    <property type="term" value="F:antiporter activity"/>
    <property type="evidence" value="ECO:0007669"/>
    <property type="project" value="UniProtKB-KW"/>
</dbReference>
<dbReference type="InterPro" id="IPR048279">
    <property type="entry name" value="MdtK-like"/>
</dbReference>
<dbReference type="EMBL" id="WNME01000047">
    <property type="protein sequence ID" value="MUB67132.1"/>
    <property type="molecule type" value="Genomic_DNA"/>
</dbReference>
<feature type="transmembrane region" description="Helical" evidence="13">
    <location>
        <begin position="203"/>
        <end position="222"/>
    </location>
</feature>
<dbReference type="PANTHER" id="PTHR43298:SF2">
    <property type="entry name" value="FMN_FAD EXPORTER YEEO-RELATED"/>
    <property type="match status" value="1"/>
</dbReference>
<feature type="transmembrane region" description="Helical" evidence="13">
    <location>
        <begin position="365"/>
        <end position="383"/>
    </location>
</feature>
<evidence type="ECO:0000256" key="7">
    <source>
        <dbReference type="ARBA" id="ARBA00022475"/>
    </source>
</evidence>
<evidence type="ECO:0000256" key="11">
    <source>
        <dbReference type="ARBA" id="ARBA00023136"/>
    </source>
</evidence>
<keyword evidence="11 13" id="KW-0472">Membrane</keyword>
<proteinExistence type="inferred from homology"/>
<reference evidence="14 15" key="1">
    <citation type="submission" date="2019-09" db="EMBL/GenBank/DDBJ databases">
        <title>Draft genome sequencing of Hungatella hathewayi 123Y-2.</title>
        <authorList>
            <person name="Lv Q."/>
            <person name="Li S."/>
        </authorList>
    </citation>
    <scope>NUCLEOTIDE SEQUENCE [LARGE SCALE GENOMIC DNA]</scope>
    <source>
        <strain evidence="14 15">123Y-2</strain>
    </source>
</reference>
<evidence type="ECO:0000256" key="12">
    <source>
        <dbReference type="ARBA" id="ARBA00031636"/>
    </source>
</evidence>
<protein>
    <recommendedName>
        <fullName evidence="4">Probable multidrug resistance protein NorM</fullName>
    </recommendedName>
    <alternativeName>
        <fullName evidence="12">Multidrug-efflux transporter</fullName>
    </alternativeName>
</protein>
<comment type="similarity">
    <text evidence="3">Belongs to the multi antimicrobial extrusion (MATE) (TC 2.A.66.1) family.</text>
</comment>
<dbReference type="CDD" id="cd13138">
    <property type="entry name" value="MATE_yoeA_like"/>
    <property type="match status" value="1"/>
</dbReference>
<evidence type="ECO:0000256" key="6">
    <source>
        <dbReference type="ARBA" id="ARBA00022449"/>
    </source>
</evidence>
<accession>A0AAW9WPZ1</accession>
<evidence type="ECO:0000256" key="1">
    <source>
        <dbReference type="ARBA" id="ARBA00003408"/>
    </source>
</evidence>
<dbReference type="PANTHER" id="PTHR43298">
    <property type="entry name" value="MULTIDRUG RESISTANCE PROTEIN NORM-RELATED"/>
    <property type="match status" value="1"/>
</dbReference>
<evidence type="ECO:0000256" key="9">
    <source>
        <dbReference type="ARBA" id="ARBA00022989"/>
    </source>
</evidence>
<feature type="transmembrane region" description="Helical" evidence="13">
    <location>
        <begin position="324"/>
        <end position="345"/>
    </location>
</feature>
<dbReference type="PIRSF" id="PIRSF006603">
    <property type="entry name" value="DinF"/>
    <property type="match status" value="1"/>
</dbReference>
<dbReference type="Pfam" id="PF01554">
    <property type="entry name" value="MatE"/>
    <property type="match status" value="2"/>
</dbReference>
<dbReference type="InterPro" id="IPR050222">
    <property type="entry name" value="MATE_MdtK"/>
</dbReference>
<dbReference type="Proteomes" id="UP000434223">
    <property type="component" value="Unassembled WGS sequence"/>
</dbReference>
<feature type="transmembrane region" description="Helical" evidence="13">
    <location>
        <begin position="141"/>
        <end position="162"/>
    </location>
</feature>
<keyword evidence="7" id="KW-1003">Cell membrane</keyword>
<feature type="transmembrane region" description="Helical" evidence="13">
    <location>
        <begin position="174"/>
        <end position="197"/>
    </location>
</feature>
<dbReference type="GO" id="GO:0042910">
    <property type="term" value="F:xenobiotic transmembrane transporter activity"/>
    <property type="evidence" value="ECO:0007669"/>
    <property type="project" value="InterPro"/>
</dbReference>
<comment type="caution">
    <text evidence="14">The sequence shown here is derived from an EMBL/GenBank/DDBJ whole genome shotgun (WGS) entry which is preliminary data.</text>
</comment>
<evidence type="ECO:0000256" key="5">
    <source>
        <dbReference type="ARBA" id="ARBA00022448"/>
    </source>
</evidence>
<evidence type="ECO:0000256" key="2">
    <source>
        <dbReference type="ARBA" id="ARBA00004651"/>
    </source>
</evidence>
<evidence type="ECO:0000256" key="4">
    <source>
        <dbReference type="ARBA" id="ARBA00020268"/>
    </source>
</evidence>
<feature type="transmembrane region" description="Helical" evidence="13">
    <location>
        <begin position="101"/>
        <end position="121"/>
    </location>
</feature>
<keyword evidence="9 13" id="KW-1133">Transmembrane helix</keyword>
<feature type="transmembrane region" description="Helical" evidence="13">
    <location>
        <begin position="425"/>
        <end position="446"/>
    </location>
</feature>
<feature type="transmembrane region" description="Helical" evidence="13">
    <location>
        <begin position="395"/>
        <end position="419"/>
    </location>
</feature>
<keyword evidence="5" id="KW-0813">Transport</keyword>
<dbReference type="AlphaFoldDB" id="A0AAW9WPZ1"/>
<dbReference type="GO" id="GO:0006811">
    <property type="term" value="P:monoatomic ion transport"/>
    <property type="evidence" value="ECO:0007669"/>
    <property type="project" value="UniProtKB-KW"/>
</dbReference>
<evidence type="ECO:0000313" key="15">
    <source>
        <dbReference type="Proteomes" id="UP000434223"/>
    </source>
</evidence>
<organism evidence="14 15">
    <name type="scientific">Hungatella hathewayi</name>
    <dbReference type="NCBI Taxonomy" id="154046"/>
    <lineage>
        <taxon>Bacteria</taxon>
        <taxon>Bacillati</taxon>
        <taxon>Bacillota</taxon>
        <taxon>Clostridia</taxon>
        <taxon>Lachnospirales</taxon>
        <taxon>Lachnospiraceae</taxon>
        <taxon>Hungatella</taxon>
    </lineage>
</organism>
<keyword evidence="10" id="KW-0406">Ion transport</keyword>
<evidence type="ECO:0000313" key="14">
    <source>
        <dbReference type="EMBL" id="MUB67132.1"/>
    </source>
</evidence>
<sequence length="458" mass="49441">MQTAIKQKKVGTNLTEGSIIKTLLLFSIPLIMTNLIQQLYSVVDLMVIGKFAGSTGTVGVAIGGEVADLLTPMATAFAGAGQVYIAQLSGAKDDRRVKETVGTLLTLMLGLSFVFTVIAVITHRSILSLLNCPPEAYSQAVSYLIVTTLGFPFIFGYNAICGVLRGMGESKRPLLFISIAAALNIFMDLLLVAVFHLGAMGTAIATVIAQIGSCTAAFIFMYRRKEQFDFELKLSYFKIKKEALLIILKLGIPKMVQTVCIRFSLLWCNAHINSYGLVASATNSVGNKIQKMCTVFVSAVDTGAGAMIGQNLGARKYDRVKKTVWTALGCTLTAAAVASFLALQIPEVLYGFFTNDPAVIEMGIIYMRILVLTFFLSALLGTFQAVVTGSGFASFSFLIGMMDGVVCRIGFSILFVYGLGMGITGFFYGNAMARSLPAVICFLYFISGKWKTRKLLVE</sequence>
<comment type="subcellular location">
    <subcellularLocation>
        <location evidence="2">Cell membrane</location>
        <topology evidence="2">Multi-pass membrane protein</topology>
    </subcellularLocation>
</comment>
<keyword evidence="8 13" id="KW-0812">Transmembrane</keyword>
<dbReference type="RefSeq" id="WP_055652467.1">
    <property type="nucleotide sequence ID" value="NZ_CAXSXZ010000031.1"/>
</dbReference>
<comment type="function">
    <text evidence="1">Multidrug efflux pump.</text>
</comment>